<dbReference type="Gramene" id="Solyc03g082360.1.1">
    <property type="protein sequence ID" value="Solyc03g082360.1.1"/>
    <property type="gene ID" value="Solyc03g082360.1"/>
</dbReference>
<accession>K4BI13</accession>
<dbReference type="Proteomes" id="UP000004994">
    <property type="component" value="Chromosome 3"/>
</dbReference>
<dbReference type="HOGENOM" id="CLU_3017957_0_0_1"/>
<keyword evidence="2" id="KW-1185">Reference proteome</keyword>
<reference evidence="1" key="2">
    <citation type="submission" date="2015-06" db="UniProtKB">
        <authorList>
            <consortium name="EnsemblPlants"/>
        </authorList>
    </citation>
    <scope>IDENTIFICATION</scope>
    <source>
        <strain evidence="1">cv. Heinz 1706</strain>
    </source>
</reference>
<protein>
    <submittedName>
        <fullName evidence="1">Uncharacterized protein</fullName>
    </submittedName>
</protein>
<dbReference type="InParanoid" id="K4BI13"/>
<proteinExistence type="predicted"/>
<organism evidence="1">
    <name type="scientific">Solanum lycopersicum</name>
    <name type="common">Tomato</name>
    <name type="synonym">Lycopersicon esculentum</name>
    <dbReference type="NCBI Taxonomy" id="4081"/>
    <lineage>
        <taxon>Eukaryota</taxon>
        <taxon>Viridiplantae</taxon>
        <taxon>Streptophyta</taxon>
        <taxon>Embryophyta</taxon>
        <taxon>Tracheophyta</taxon>
        <taxon>Spermatophyta</taxon>
        <taxon>Magnoliopsida</taxon>
        <taxon>eudicotyledons</taxon>
        <taxon>Gunneridae</taxon>
        <taxon>Pentapetalae</taxon>
        <taxon>asterids</taxon>
        <taxon>lamiids</taxon>
        <taxon>Solanales</taxon>
        <taxon>Solanaceae</taxon>
        <taxon>Solanoideae</taxon>
        <taxon>Solaneae</taxon>
        <taxon>Solanum</taxon>
        <taxon>Solanum subgen. Lycopersicon</taxon>
    </lineage>
</organism>
<evidence type="ECO:0000313" key="1">
    <source>
        <dbReference type="EnsemblPlants" id="Solyc03g082360.1.1"/>
    </source>
</evidence>
<name>K4BI13_SOLLC</name>
<evidence type="ECO:0000313" key="2">
    <source>
        <dbReference type="Proteomes" id="UP000004994"/>
    </source>
</evidence>
<reference evidence="1" key="1">
    <citation type="journal article" date="2012" name="Nature">
        <title>The tomato genome sequence provides insights into fleshy fruit evolution.</title>
        <authorList>
            <consortium name="Tomato Genome Consortium"/>
        </authorList>
    </citation>
    <scope>NUCLEOTIDE SEQUENCE [LARGE SCALE GENOMIC DNA]</scope>
    <source>
        <strain evidence="1">cv. Heinz 1706</strain>
    </source>
</reference>
<dbReference type="EnsemblPlants" id="Solyc03g082360.1.1">
    <property type="protein sequence ID" value="Solyc03g082360.1.1"/>
    <property type="gene ID" value="Solyc03g082360.1"/>
</dbReference>
<sequence length="56" mass="6045">MKVHCSRLNFSLCHCSQSQARRGTTRRLEVPREGGCGEEGLGSGRGICRGKGRLVG</sequence>
<dbReference type="PaxDb" id="4081-Solyc03g082360.1.1"/>
<dbReference type="AlphaFoldDB" id="K4BI13"/>